<dbReference type="PANTHER" id="PTHR12768">
    <property type="entry name" value="BECLIN 1"/>
    <property type="match status" value="1"/>
</dbReference>
<dbReference type="Pfam" id="PF04111">
    <property type="entry name" value="APG6"/>
    <property type="match status" value="1"/>
</dbReference>
<dbReference type="PANTHER" id="PTHR12768:SF4">
    <property type="entry name" value="BECLIN-1"/>
    <property type="match status" value="1"/>
</dbReference>
<accession>A0A0C2WGD1</accession>
<evidence type="ECO:0000256" key="1">
    <source>
        <dbReference type="ARBA" id="ARBA00005965"/>
    </source>
</evidence>
<dbReference type="InterPro" id="IPR041691">
    <property type="entry name" value="Atg6/beclin_CC"/>
</dbReference>
<dbReference type="InterPro" id="IPR007243">
    <property type="entry name" value="Atg6/Beclin"/>
</dbReference>
<organism evidence="6 7">
    <name type="scientific">Serendipita vermifera MAFF 305830</name>
    <dbReference type="NCBI Taxonomy" id="933852"/>
    <lineage>
        <taxon>Eukaryota</taxon>
        <taxon>Fungi</taxon>
        <taxon>Dikarya</taxon>
        <taxon>Basidiomycota</taxon>
        <taxon>Agaricomycotina</taxon>
        <taxon>Agaricomycetes</taxon>
        <taxon>Sebacinales</taxon>
        <taxon>Serendipitaceae</taxon>
        <taxon>Serendipita</taxon>
    </lineage>
</organism>
<comment type="similarity">
    <text evidence="1">Belongs to the beclin family.</text>
</comment>
<dbReference type="GO" id="GO:0045324">
    <property type="term" value="P:late endosome to vacuole transport"/>
    <property type="evidence" value="ECO:0007669"/>
    <property type="project" value="TreeGrafter"/>
</dbReference>
<dbReference type="OrthoDB" id="20368at2759"/>
<dbReference type="Proteomes" id="UP000054097">
    <property type="component" value="Unassembled WGS sequence"/>
</dbReference>
<proteinExistence type="inferred from homology"/>
<dbReference type="GO" id="GO:0034271">
    <property type="term" value="C:phosphatidylinositol 3-kinase complex, class III, type I"/>
    <property type="evidence" value="ECO:0007669"/>
    <property type="project" value="TreeGrafter"/>
</dbReference>
<feature type="compositionally biased region" description="Polar residues" evidence="3">
    <location>
        <begin position="132"/>
        <end position="143"/>
    </location>
</feature>
<dbReference type="GO" id="GO:0000407">
    <property type="term" value="C:phagophore assembly site"/>
    <property type="evidence" value="ECO:0007669"/>
    <property type="project" value="TreeGrafter"/>
</dbReference>
<dbReference type="InterPro" id="IPR040455">
    <property type="entry name" value="Atg6_BARA"/>
</dbReference>
<dbReference type="Gene3D" id="1.10.418.40">
    <property type="entry name" value="Autophagy protein 6/Beclin 1"/>
    <property type="match status" value="1"/>
</dbReference>
<dbReference type="STRING" id="933852.A0A0C2WGD1"/>
<dbReference type="GO" id="GO:0043548">
    <property type="term" value="F:phosphatidylinositol 3-kinase binding"/>
    <property type="evidence" value="ECO:0007669"/>
    <property type="project" value="TreeGrafter"/>
</dbReference>
<evidence type="ECO:0000256" key="3">
    <source>
        <dbReference type="SAM" id="MobiDB-lite"/>
    </source>
</evidence>
<dbReference type="EMBL" id="KN824314">
    <property type="protein sequence ID" value="KIM25468.1"/>
    <property type="molecule type" value="Genomic_DNA"/>
</dbReference>
<evidence type="ECO:0000313" key="7">
    <source>
        <dbReference type="Proteomes" id="UP000054097"/>
    </source>
</evidence>
<keyword evidence="2" id="KW-0175">Coiled coil</keyword>
<dbReference type="AlphaFoldDB" id="A0A0C2WGD1"/>
<evidence type="ECO:0000313" key="6">
    <source>
        <dbReference type="EMBL" id="KIM25468.1"/>
    </source>
</evidence>
<feature type="coiled-coil region" evidence="2">
    <location>
        <begin position="207"/>
        <end position="304"/>
    </location>
</feature>
<dbReference type="HOGENOM" id="CLU_024219_3_0_1"/>
<evidence type="ECO:0000256" key="2">
    <source>
        <dbReference type="SAM" id="Coils"/>
    </source>
</evidence>
<gene>
    <name evidence="6" type="ORF">M408DRAFT_26245</name>
</gene>
<dbReference type="GO" id="GO:0030674">
    <property type="term" value="F:protein-macromolecule adaptor activity"/>
    <property type="evidence" value="ECO:0007669"/>
    <property type="project" value="TreeGrafter"/>
</dbReference>
<dbReference type="InterPro" id="IPR038274">
    <property type="entry name" value="Atg6/Beclin_C_sf"/>
</dbReference>
<dbReference type="GO" id="GO:0006995">
    <property type="term" value="P:cellular response to nitrogen starvation"/>
    <property type="evidence" value="ECO:0007669"/>
    <property type="project" value="TreeGrafter"/>
</dbReference>
<dbReference type="Pfam" id="PF17675">
    <property type="entry name" value="APG6_N"/>
    <property type="match status" value="1"/>
</dbReference>
<dbReference type="GO" id="GO:0000423">
    <property type="term" value="P:mitophagy"/>
    <property type="evidence" value="ECO:0007669"/>
    <property type="project" value="TreeGrafter"/>
</dbReference>
<feature type="region of interest" description="Disordered" evidence="3">
    <location>
        <begin position="34"/>
        <end position="85"/>
    </location>
</feature>
<reference evidence="7" key="2">
    <citation type="submission" date="2015-01" db="EMBL/GenBank/DDBJ databases">
        <title>Evolutionary Origins and Diversification of the Mycorrhizal Mutualists.</title>
        <authorList>
            <consortium name="DOE Joint Genome Institute"/>
            <consortium name="Mycorrhizal Genomics Consortium"/>
            <person name="Kohler A."/>
            <person name="Kuo A."/>
            <person name="Nagy L.G."/>
            <person name="Floudas D."/>
            <person name="Copeland A."/>
            <person name="Barry K.W."/>
            <person name="Cichocki N."/>
            <person name="Veneault-Fourrey C."/>
            <person name="LaButti K."/>
            <person name="Lindquist E.A."/>
            <person name="Lipzen A."/>
            <person name="Lundell T."/>
            <person name="Morin E."/>
            <person name="Murat C."/>
            <person name="Riley R."/>
            <person name="Ohm R."/>
            <person name="Sun H."/>
            <person name="Tunlid A."/>
            <person name="Henrissat B."/>
            <person name="Grigoriev I.V."/>
            <person name="Hibbett D.S."/>
            <person name="Martin F."/>
        </authorList>
    </citation>
    <scope>NUCLEOTIDE SEQUENCE [LARGE SCALE GENOMIC DNA]</scope>
    <source>
        <strain evidence="7">MAFF 305830</strain>
    </source>
</reference>
<dbReference type="GO" id="GO:0034272">
    <property type="term" value="C:phosphatidylinositol 3-kinase complex, class III, type II"/>
    <property type="evidence" value="ECO:0007669"/>
    <property type="project" value="TreeGrafter"/>
</dbReference>
<reference evidence="6 7" key="1">
    <citation type="submission" date="2014-04" db="EMBL/GenBank/DDBJ databases">
        <authorList>
            <consortium name="DOE Joint Genome Institute"/>
            <person name="Kuo A."/>
            <person name="Zuccaro A."/>
            <person name="Kohler A."/>
            <person name="Nagy L.G."/>
            <person name="Floudas D."/>
            <person name="Copeland A."/>
            <person name="Barry K.W."/>
            <person name="Cichocki N."/>
            <person name="Veneault-Fourrey C."/>
            <person name="LaButti K."/>
            <person name="Lindquist E.A."/>
            <person name="Lipzen A."/>
            <person name="Lundell T."/>
            <person name="Morin E."/>
            <person name="Murat C."/>
            <person name="Sun H."/>
            <person name="Tunlid A."/>
            <person name="Henrissat B."/>
            <person name="Grigoriev I.V."/>
            <person name="Hibbett D.S."/>
            <person name="Martin F."/>
            <person name="Nordberg H.P."/>
            <person name="Cantor M.N."/>
            <person name="Hua S.X."/>
        </authorList>
    </citation>
    <scope>NUCLEOTIDE SEQUENCE [LARGE SCALE GENOMIC DNA]</scope>
    <source>
        <strain evidence="6 7">MAFF 305830</strain>
    </source>
</reference>
<sequence>MSSLNCQQCKQPVQIDESLSDLTPSTYELIAGSIPRASGPKYGTTQDLLSKTPAHPSVKAAWERSQANNDTARRRSAGTASARHRASVAGGESFVLLQDSIVRNIPASPPNGGYSTSKGKGKASAKEPASATQQQAPTVNPTPLSHHLRSVNRLYALLSAKTEVDHPLCDECTHLLLGILNKQLEETTKERDGYIAFEKQIKKEKEREGDKANLVDAERRIESLRKEEEAALQALLDADRERAELDAEMAQLELEEKMLEEEEAEFWRAHNAVMLAQSDEKAKLDSLRAAYAADSAALDRLENTNVYNDAFNIGQDGPVFGTINGLRFGRTGTVDGHPVTVDYPEINAAWGQVVLLLQVLARKLEFTFERWKLLPIGSFSRIESINHDAQYELYDSGDPALVQILHRRRFNAGMVGFLDCLKQLMDHVKKEDPTVVFPEYCTIVNDKIGEYSIKLSFGSGDETWSRALKSVLRALKSLLLYATR</sequence>
<feature type="region of interest" description="Disordered" evidence="3">
    <location>
        <begin position="105"/>
        <end position="145"/>
    </location>
</feature>
<protein>
    <submittedName>
        <fullName evidence="6">Uncharacterized protein</fullName>
    </submittedName>
</protein>
<evidence type="ECO:0000259" key="5">
    <source>
        <dbReference type="Pfam" id="PF17675"/>
    </source>
</evidence>
<keyword evidence="7" id="KW-1185">Reference proteome</keyword>
<evidence type="ECO:0000259" key="4">
    <source>
        <dbReference type="Pfam" id="PF04111"/>
    </source>
</evidence>
<dbReference type="GO" id="GO:0000045">
    <property type="term" value="P:autophagosome assembly"/>
    <property type="evidence" value="ECO:0007669"/>
    <property type="project" value="TreeGrafter"/>
</dbReference>
<name>A0A0C2WGD1_SERVB</name>
<feature type="domain" description="Atg6/beclin coiled-coil" evidence="5">
    <location>
        <begin position="167"/>
        <end position="297"/>
    </location>
</feature>
<feature type="domain" description="Atg6 BARA" evidence="4">
    <location>
        <begin position="301"/>
        <end position="483"/>
    </location>
</feature>